<evidence type="ECO:0000256" key="4">
    <source>
        <dbReference type="HAMAP-Rule" id="MF_00514"/>
    </source>
</evidence>
<dbReference type="PRINTS" id="PR00064">
    <property type="entry name" value="RIBOSOMALL35"/>
</dbReference>
<dbReference type="AlphaFoldDB" id="A0A0G0I7X3"/>
<keyword evidence="2 4" id="KW-0689">Ribosomal protein</keyword>
<dbReference type="Proteomes" id="UP000034366">
    <property type="component" value="Unassembled WGS sequence"/>
</dbReference>
<gene>
    <name evidence="4" type="primary">rpmI</name>
    <name evidence="6" type="ORF">US67_C0003G0023</name>
</gene>
<dbReference type="HAMAP" id="MF_00514">
    <property type="entry name" value="Ribosomal_bL35"/>
    <property type="match status" value="1"/>
</dbReference>
<dbReference type="Pfam" id="PF01632">
    <property type="entry name" value="Ribosomal_L35p"/>
    <property type="match status" value="1"/>
</dbReference>
<reference evidence="6 7" key="1">
    <citation type="journal article" date="2015" name="Nature">
        <title>rRNA introns, odd ribosomes, and small enigmatic genomes across a large radiation of phyla.</title>
        <authorList>
            <person name="Brown C.T."/>
            <person name="Hug L.A."/>
            <person name="Thomas B.C."/>
            <person name="Sharon I."/>
            <person name="Castelle C.J."/>
            <person name="Singh A."/>
            <person name="Wilkins M.J."/>
            <person name="Williams K.H."/>
            <person name="Banfield J.F."/>
        </authorList>
    </citation>
    <scope>NUCLEOTIDE SEQUENCE [LARGE SCALE GENOMIC DNA]</scope>
</reference>
<dbReference type="EMBL" id="LBTW01000003">
    <property type="protein sequence ID" value="KKQ50607.1"/>
    <property type="molecule type" value="Genomic_DNA"/>
</dbReference>
<dbReference type="InterPro" id="IPR021137">
    <property type="entry name" value="Ribosomal_bL35-like"/>
</dbReference>
<comment type="similarity">
    <text evidence="1 4 5">Belongs to the bacterial ribosomal protein bL35 family.</text>
</comment>
<keyword evidence="3 4" id="KW-0687">Ribonucleoprotein</keyword>
<evidence type="ECO:0000256" key="2">
    <source>
        <dbReference type="ARBA" id="ARBA00022980"/>
    </source>
</evidence>
<dbReference type="GO" id="GO:0003735">
    <property type="term" value="F:structural constituent of ribosome"/>
    <property type="evidence" value="ECO:0007669"/>
    <property type="project" value="InterPro"/>
</dbReference>
<sequence>MKTKIKSKNIFTKRLRITKNGKVLRAQGFKRHLNAKKSSSRKRALGRIVKLNEIHAKKVRKILGIKKH</sequence>
<comment type="caution">
    <text evidence="6">The sequence shown here is derived from an EMBL/GenBank/DDBJ whole genome shotgun (WGS) entry which is preliminary data.</text>
</comment>
<proteinExistence type="inferred from homology"/>
<evidence type="ECO:0000256" key="5">
    <source>
        <dbReference type="RuleBase" id="RU000568"/>
    </source>
</evidence>
<dbReference type="SUPFAM" id="SSF143034">
    <property type="entry name" value="L35p-like"/>
    <property type="match status" value="1"/>
</dbReference>
<evidence type="ECO:0000313" key="6">
    <source>
        <dbReference type="EMBL" id="KKQ50607.1"/>
    </source>
</evidence>
<evidence type="ECO:0000256" key="1">
    <source>
        <dbReference type="ARBA" id="ARBA00006598"/>
    </source>
</evidence>
<evidence type="ECO:0000313" key="7">
    <source>
        <dbReference type="Proteomes" id="UP000034366"/>
    </source>
</evidence>
<dbReference type="GO" id="GO:0005840">
    <property type="term" value="C:ribosome"/>
    <property type="evidence" value="ECO:0007669"/>
    <property type="project" value="UniProtKB-KW"/>
</dbReference>
<organism evidence="6 7">
    <name type="scientific">Candidatus Woesebacteria bacterium GW2011_GWD1_38_10</name>
    <dbReference type="NCBI Taxonomy" id="1618592"/>
    <lineage>
        <taxon>Bacteria</taxon>
        <taxon>Candidatus Woeseibacteriota</taxon>
    </lineage>
</organism>
<dbReference type="Gene3D" id="4.10.410.60">
    <property type="match status" value="1"/>
</dbReference>
<dbReference type="GO" id="GO:1990904">
    <property type="term" value="C:ribonucleoprotein complex"/>
    <property type="evidence" value="ECO:0007669"/>
    <property type="project" value="UniProtKB-KW"/>
</dbReference>
<name>A0A0G0I7X3_9BACT</name>
<accession>A0A0G0I7X3</accession>
<evidence type="ECO:0000256" key="3">
    <source>
        <dbReference type="ARBA" id="ARBA00023274"/>
    </source>
</evidence>
<protein>
    <recommendedName>
        <fullName evidence="4">Large ribosomal subunit protein bL35</fullName>
    </recommendedName>
</protein>
<dbReference type="InterPro" id="IPR001706">
    <property type="entry name" value="Ribosomal_bL35"/>
</dbReference>
<dbReference type="GO" id="GO:0006412">
    <property type="term" value="P:translation"/>
    <property type="evidence" value="ECO:0007669"/>
    <property type="project" value="UniProtKB-UniRule"/>
</dbReference>
<dbReference type="InterPro" id="IPR037229">
    <property type="entry name" value="Ribosomal_bL35_sf"/>
</dbReference>